<evidence type="ECO:0000313" key="2">
    <source>
        <dbReference type="EMBL" id="SDD75233.1"/>
    </source>
</evidence>
<evidence type="ECO:0000256" key="1">
    <source>
        <dbReference type="SAM" id="SignalP"/>
    </source>
</evidence>
<dbReference type="OrthoDB" id="675324at2"/>
<evidence type="ECO:0008006" key="4">
    <source>
        <dbReference type="Google" id="ProtNLM"/>
    </source>
</evidence>
<dbReference type="RefSeq" id="WP_087941191.1">
    <property type="nucleotide sequence ID" value="NZ_FNAC01000054.1"/>
</dbReference>
<dbReference type="Proteomes" id="UP000199060">
    <property type="component" value="Unassembled WGS sequence"/>
</dbReference>
<dbReference type="AlphaFoldDB" id="A0A1G6XBP5"/>
<protein>
    <recommendedName>
        <fullName evidence="4">MetA-pathway of phenol degradation</fullName>
    </recommendedName>
</protein>
<reference evidence="3" key="1">
    <citation type="submission" date="2016-10" db="EMBL/GenBank/DDBJ databases">
        <authorList>
            <person name="Varghese N."/>
            <person name="Submissions S."/>
        </authorList>
    </citation>
    <scope>NUCLEOTIDE SEQUENCE [LARGE SCALE GENOMIC DNA]</scope>
    <source>
        <strain evidence="3">DSM 23095</strain>
    </source>
</reference>
<keyword evidence="3" id="KW-1185">Reference proteome</keyword>
<proteinExistence type="predicted"/>
<keyword evidence="1" id="KW-0732">Signal</keyword>
<dbReference type="STRING" id="686796.SAMN04488104_105410"/>
<name>A0A1G6XBP5_9BACT</name>
<dbReference type="EMBL" id="FNAC01000054">
    <property type="protein sequence ID" value="SDD75233.1"/>
    <property type="molecule type" value="Genomic_DNA"/>
</dbReference>
<accession>A0A1G6XBP5</accession>
<evidence type="ECO:0000313" key="3">
    <source>
        <dbReference type="Proteomes" id="UP000199060"/>
    </source>
</evidence>
<organism evidence="2 3">
    <name type="scientific">Algoriphagus faecimaris</name>
    <dbReference type="NCBI Taxonomy" id="686796"/>
    <lineage>
        <taxon>Bacteria</taxon>
        <taxon>Pseudomonadati</taxon>
        <taxon>Bacteroidota</taxon>
        <taxon>Cytophagia</taxon>
        <taxon>Cytophagales</taxon>
        <taxon>Cyclobacteriaceae</taxon>
        <taxon>Algoriphagus</taxon>
    </lineage>
</organism>
<sequence>MKSLLKLISVPFTILLTHFLVPTSSLAQAPPPPIPAEIMFGHERLDFQLIMKRDFSPESKFSLVAISIFSQNYDRNNTLGNSIVAPVQVTYKLGNKGFALAAGAEANSKVGFMPLAGLQHVFASREILALTFVNLLSNQGADGQLFGIYEYKPRLNNTWSIYSRVQFMYIQGISETLHKRSFLYLRAGLKKGPLGFGIGANWDAYGPMKEAAQNFGIFTRWEF</sequence>
<gene>
    <name evidence="2" type="ORF">SAMN04488104_105410</name>
</gene>
<feature type="signal peptide" evidence="1">
    <location>
        <begin position="1"/>
        <end position="27"/>
    </location>
</feature>
<feature type="chain" id="PRO_5011580055" description="MetA-pathway of phenol degradation" evidence="1">
    <location>
        <begin position="28"/>
        <end position="223"/>
    </location>
</feature>